<organism evidence="6 7">
    <name type="scientific">Apiotrichum porosum</name>
    <dbReference type="NCBI Taxonomy" id="105984"/>
    <lineage>
        <taxon>Eukaryota</taxon>
        <taxon>Fungi</taxon>
        <taxon>Dikarya</taxon>
        <taxon>Basidiomycota</taxon>
        <taxon>Agaricomycotina</taxon>
        <taxon>Tremellomycetes</taxon>
        <taxon>Trichosporonales</taxon>
        <taxon>Trichosporonaceae</taxon>
        <taxon>Apiotrichum</taxon>
    </lineage>
</organism>
<evidence type="ECO:0000256" key="1">
    <source>
        <dbReference type="ARBA" id="ARBA00008070"/>
    </source>
</evidence>
<comment type="similarity">
    <text evidence="1">Belongs to the WD repeat L(2)GL family.</text>
</comment>
<name>A0A427Y8X1_9TREE</name>
<dbReference type="SMART" id="SM00320">
    <property type="entry name" value="WD40"/>
    <property type="match status" value="4"/>
</dbReference>
<proteinExistence type="inferred from homology"/>
<dbReference type="SUPFAM" id="SSF50978">
    <property type="entry name" value="WD40 repeat-like"/>
    <property type="match status" value="2"/>
</dbReference>
<evidence type="ECO:0000313" key="6">
    <source>
        <dbReference type="EMBL" id="RSH87580.1"/>
    </source>
</evidence>
<sequence>MFKSNKAPLLPPSTDYTGTLRETSFYKYGHLRQLGITGEITSLAVDPLLSLVAVGTGAGLVHVFGNNSFQFSLPVSVPLPGTGRKPEAISYLAFHPGHNRLVAIDSGNMLHSFALAAITDSSNPNVSPPLPTREANFIIFGTVMAIEQPLPSYTHMFINMKDGVTLAWDLRQRTISSFNVPNLWAMHEERLVRSGVPGRNKTLGGPMATCSAMNPRDLNCYLIGYEGGVVAYDFQKGVIAKCFEMTLPPGAPGGGSYQDTSALWTERTPAVTSIAWRPDGLVFAVGHADGCISFWAYADPDKPLMVRTLTHEDVNIIDGESLMEAGVLDNQIRSTTEFEGMPVLPAAMANREPIYKLAWAGFPDQAAIKTIAALPDGPPLTNATAEYGERGETLLIVLGGQSPGEKPGINMLQMPAYQPPVINAKNARSAISEGLSLTDRYAYRDSLSATGSSNYPTKTPPEDFILLPRSSPYFAMSFDPIAIFVLLTPDKKLPHTMAMAERQLEAYAFPPPRSNVPPPVLGRKNIQTPGEGETLVAMTPAPRMGAAPVAQRQASAASWKFPWSASPPAGSSSAPSLHSISPSLQRDSLRRRYRLPSLIWSGGLSVLGTRIVPLPTPTFQRLIEHTLHNNQEANPRIPVRGGMAVPDLQSHGAPDLKVIKMENYRILATWHADCTVRFWDISPHLLVLPTPLRFEYPNPLPHLTISIGEWLRHPDLSHLPIAKQWATDRSQVQIASVYLARESLECVVTFVSGEVIVTKFAQAKAESVHEANSVAEEDDERDPSSPRADYFPQQPAQGHDWFEEITEIDHLAKYATDGFKPVAVLTVRRGEVVTCAVSDIGFIAVSYANNSLAVLDMRGPDVILREGFNEEGKTMKRRKRKGNVQNFPSENSRAGSLKWVISGMGGDPNPRPRLIVSYDKGTTKIYGLQNILGEWMVEQKPPTFSNESLADPLAVFVLDPTTGNELYASPQALADMVDQGAPSEGKWTKEAPPHCLWIAASKHAIRCSINYNGERVSKVEAPEQEEFSDVHYITRHGKRVIVALTTTGTALFYTAPFLEYITRMDLFFGGTPRSIGKLSFDDRSGDFVEYCGPLDITLRTLFHFRKPFPPRIDPCTLKTPVPAQPQPVSAGYFGWMWGTILTGAALDALVAGPTRPVAPKPPPAPRKPLITWGAAPEEVRPSTAATSTVAPKRTAVRKARAPTADHRERRDVYSETTDAFHQRGDYIDRMGESVNNMAESAQGYLNAAKDAAFKESAKAGARGVFAKML</sequence>
<dbReference type="GeneID" id="39584634"/>
<dbReference type="PROSITE" id="PS50082">
    <property type="entry name" value="WD_REPEATS_2"/>
    <property type="match status" value="1"/>
</dbReference>
<dbReference type="GO" id="GO:0005886">
    <property type="term" value="C:plasma membrane"/>
    <property type="evidence" value="ECO:0007669"/>
    <property type="project" value="TreeGrafter"/>
</dbReference>
<feature type="repeat" description="WD" evidence="3">
    <location>
        <begin position="264"/>
        <end position="295"/>
    </location>
</feature>
<dbReference type="InterPro" id="IPR001680">
    <property type="entry name" value="WD40_rpt"/>
</dbReference>
<feature type="compositionally biased region" description="Basic and acidic residues" evidence="4">
    <location>
        <begin position="1203"/>
        <end position="1215"/>
    </location>
</feature>
<dbReference type="InterPro" id="IPR015943">
    <property type="entry name" value="WD40/YVTN_repeat-like_dom_sf"/>
</dbReference>
<dbReference type="GO" id="GO:0006893">
    <property type="term" value="P:Golgi to plasma membrane transport"/>
    <property type="evidence" value="ECO:0007669"/>
    <property type="project" value="TreeGrafter"/>
</dbReference>
<dbReference type="GO" id="GO:0006887">
    <property type="term" value="P:exocytosis"/>
    <property type="evidence" value="ECO:0007669"/>
    <property type="project" value="UniProtKB-KW"/>
</dbReference>
<feature type="region of interest" description="Disordered" evidence="4">
    <location>
        <begin position="768"/>
        <end position="794"/>
    </location>
</feature>
<dbReference type="OrthoDB" id="19944at2759"/>
<protein>
    <recommendedName>
        <fullName evidence="5">Lethal giant larvae (Lgl)-like C-terminal domain-containing protein</fullName>
    </recommendedName>
</protein>
<dbReference type="InterPro" id="IPR036322">
    <property type="entry name" value="WD40_repeat_dom_sf"/>
</dbReference>
<dbReference type="AlphaFoldDB" id="A0A427Y8X1"/>
<dbReference type="PANTHER" id="PTHR10241">
    <property type="entry name" value="LETHAL 2 GIANT LARVAE PROTEIN"/>
    <property type="match status" value="1"/>
</dbReference>
<dbReference type="GO" id="GO:0005737">
    <property type="term" value="C:cytoplasm"/>
    <property type="evidence" value="ECO:0007669"/>
    <property type="project" value="TreeGrafter"/>
</dbReference>
<dbReference type="RefSeq" id="XP_028479788.1">
    <property type="nucleotide sequence ID" value="XM_028615931.1"/>
</dbReference>
<dbReference type="EMBL" id="RSCE01000001">
    <property type="protein sequence ID" value="RSH87580.1"/>
    <property type="molecule type" value="Genomic_DNA"/>
</dbReference>
<evidence type="ECO:0000256" key="4">
    <source>
        <dbReference type="SAM" id="MobiDB-lite"/>
    </source>
</evidence>
<dbReference type="InterPro" id="IPR013905">
    <property type="entry name" value="Lgl_C_dom"/>
</dbReference>
<feature type="domain" description="Lethal giant larvae (Lgl)-like C-terminal" evidence="5">
    <location>
        <begin position="732"/>
        <end position="1156"/>
    </location>
</feature>
<keyword evidence="2" id="KW-0268">Exocytosis</keyword>
<evidence type="ECO:0000313" key="7">
    <source>
        <dbReference type="Proteomes" id="UP000279236"/>
    </source>
</evidence>
<dbReference type="Gene3D" id="2.130.10.10">
    <property type="entry name" value="YVTN repeat-like/Quinoprotein amine dehydrogenase"/>
    <property type="match status" value="1"/>
</dbReference>
<evidence type="ECO:0000259" key="5">
    <source>
        <dbReference type="Pfam" id="PF08596"/>
    </source>
</evidence>
<dbReference type="PANTHER" id="PTHR10241:SF25">
    <property type="entry name" value="TOMOSYN, ISOFORM C"/>
    <property type="match status" value="1"/>
</dbReference>
<reference evidence="6 7" key="1">
    <citation type="submission" date="2018-11" db="EMBL/GenBank/DDBJ databases">
        <title>Genome sequence of Apiotrichum porosum DSM 27194.</title>
        <authorList>
            <person name="Aliyu H."/>
            <person name="Gorte O."/>
            <person name="Ochsenreither K."/>
        </authorList>
    </citation>
    <scope>NUCLEOTIDE SEQUENCE [LARGE SCALE GENOMIC DNA]</scope>
    <source>
        <strain evidence="6 7">DSM 27194</strain>
    </source>
</reference>
<dbReference type="STRING" id="105984.A0A427Y8X1"/>
<feature type="region of interest" description="Disordered" evidence="4">
    <location>
        <begin position="1178"/>
        <end position="1215"/>
    </location>
</feature>
<evidence type="ECO:0000256" key="2">
    <source>
        <dbReference type="ARBA" id="ARBA00022483"/>
    </source>
</evidence>
<keyword evidence="7" id="KW-1185">Reference proteome</keyword>
<accession>A0A427Y8X1</accession>
<dbReference type="Pfam" id="PF08596">
    <property type="entry name" value="Lgl_C"/>
    <property type="match status" value="1"/>
</dbReference>
<keyword evidence="3" id="KW-0853">WD repeat</keyword>
<comment type="caution">
    <text evidence="6">The sequence shown here is derived from an EMBL/GenBank/DDBJ whole genome shotgun (WGS) entry which is preliminary data.</text>
</comment>
<dbReference type="GO" id="GO:0005096">
    <property type="term" value="F:GTPase activator activity"/>
    <property type="evidence" value="ECO:0007669"/>
    <property type="project" value="TreeGrafter"/>
</dbReference>
<dbReference type="GO" id="GO:0045159">
    <property type="term" value="F:myosin II binding"/>
    <property type="evidence" value="ECO:0007669"/>
    <property type="project" value="TreeGrafter"/>
</dbReference>
<dbReference type="GO" id="GO:0019905">
    <property type="term" value="F:syntaxin binding"/>
    <property type="evidence" value="ECO:0007669"/>
    <property type="project" value="TreeGrafter"/>
</dbReference>
<dbReference type="Proteomes" id="UP000279236">
    <property type="component" value="Unassembled WGS sequence"/>
</dbReference>
<evidence type="ECO:0000256" key="3">
    <source>
        <dbReference type="PROSITE-ProRule" id="PRU00221"/>
    </source>
</evidence>
<gene>
    <name evidence="6" type="ORF">EHS24_000091</name>
</gene>